<sequence>MSTEAASETTPLVQQRSRQSLQSTQTTQSTQSHSYLIDQLPPLSKRITQVTCAIIWCLFAAGPVFGFAAFKPVLIAEGVYADKCPHITITDNNKGNTDGDICVERDLKLNLMFTLAAVITNATALLVGGILDHFGPRTTGIIGSVILFIASLLMSHGKDIVMFDAYLAGYIAVNISFVDR</sequence>
<evidence type="ECO:0000313" key="2">
    <source>
        <dbReference type="Proteomes" id="UP001165064"/>
    </source>
</evidence>
<proteinExistence type="predicted"/>
<gene>
    <name evidence="1" type="ORF">Amon02_000436600</name>
</gene>
<protein>
    <submittedName>
        <fullName evidence="1">Unnamed protein product</fullName>
    </submittedName>
</protein>
<name>A0ACB5T2W3_AMBMO</name>
<evidence type="ECO:0000313" key="1">
    <source>
        <dbReference type="EMBL" id="GME80253.1"/>
    </source>
</evidence>
<organism evidence="1 2">
    <name type="scientific">Ambrosiozyma monospora</name>
    <name type="common">Yeast</name>
    <name type="synonym">Endomycopsis monosporus</name>
    <dbReference type="NCBI Taxonomy" id="43982"/>
    <lineage>
        <taxon>Eukaryota</taxon>
        <taxon>Fungi</taxon>
        <taxon>Dikarya</taxon>
        <taxon>Ascomycota</taxon>
        <taxon>Saccharomycotina</taxon>
        <taxon>Pichiomycetes</taxon>
        <taxon>Pichiales</taxon>
        <taxon>Pichiaceae</taxon>
        <taxon>Ambrosiozyma</taxon>
    </lineage>
</organism>
<dbReference type="EMBL" id="BSXS01002974">
    <property type="protein sequence ID" value="GME80253.1"/>
    <property type="molecule type" value="Genomic_DNA"/>
</dbReference>
<reference evidence="1" key="1">
    <citation type="submission" date="2023-04" db="EMBL/GenBank/DDBJ databases">
        <title>Ambrosiozyma monospora NBRC 10751.</title>
        <authorList>
            <person name="Ichikawa N."/>
            <person name="Sato H."/>
            <person name="Tonouchi N."/>
        </authorList>
    </citation>
    <scope>NUCLEOTIDE SEQUENCE</scope>
    <source>
        <strain evidence="1">NBRC 10751</strain>
    </source>
</reference>
<accession>A0ACB5T2W3</accession>
<keyword evidence="2" id="KW-1185">Reference proteome</keyword>
<comment type="caution">
    <text evidence="1">The sequence shown here is derived from an EMBL/GenBank/DDBJ whole genome shotgun (WGS) entry which is preliminary data.</text>
</comment>
<dbReference type="Proteomes" id="UP001165064">
    <property type="component" value="Unassembled WGS sequence"/>
</dbReference>